<dbReference type="GO" id="GO:0006633">
    <property type="term" value="P:fatty acid biosynthetic process"/>
    <property type="evidence" value="ECO:0007669"/>
    <property type="project" value="UniProtKB-KW"/>
</dbReference>
<keyword evidence="10" id="KW-0443">Lipid metabolism</keyword>
<comment type="subcellular location">
    <subcellularLocation>
        <location evidence="1">Cytoplasm</location>
    </subcellularLocation>
</comment>
<evidence type="ECO:0000256" key="5">
    <source>
        <dbReference type="ARBA" id="ARBA00022741"/>
    </source>
</evidence>
<dbReference type="EC" id="6.4.1.2" evidence="13"/>
<dbReference type="Pfam" id="PF17848">
    <property type="entry name" value="Zn_ribbon_ACC"/>
    <property type="match status" value="1"/>
</dbReference>
<evidence type="ECO:0000256" key="2">
    <source>
        <dbReference type="ARBA" id="ARBA00022516"/>
    </source>
</evidence>
<dbReference type="InterPro" id="IPR011762">
    <property type="entry name" value="COA_CT_N"/>
</dbReference>
<organism evidence="13">
    <name type="scientific">hydrothermal vent metagenome</name>
    <dbReference type="NCBI Taxonomy" id="652676"/>
    <lineage>
        <taxon>unclassified sequences</taxon>
        <taxon>metagenomes</taxon>
        <taxon>ecological metagenomes</taxon>
    </lineage>
</organism>
<dbReference type="PANTHER" id="PTHR42995">
    <property type="entry name" value="ACETYL-COENZYME A CARBOXYLASE CARBOXYL TRANSFERASE SUBUNIT BETA, CHLOROPLASTIC"/>
    <property type="match status" value="1"/>
</dbReference>
<name>A0A1W1ECZ5_9ZZZZ</name>
<sequence length="308" mass="34109">MFGSLFKKDEVKQEAPNQWIKCPKCTSLMYYKEVEAKQNVCPKCNHHFRISAEKRIASIVDEGSFVEMDNTLAPVDPLKFSDKKSYKKRLEEAKSKTGKTSSVMSGSCTIGGEPVEIAVFDFSFMGGSLGSVEGEKIVRGITRAIEKECGYIIVSASGGARMQESTYSLLQMSKTSAALNRLHQKRLPFVSILTDPTMGGVSASFAMLGDIIMAEPGALIGFAGQRVIKQTVGVDLPEGFQRSEFLLEHGLIDMIVDRGDMHQTLSDLFKLFKKEKVVKVENNILDEIEEVITEEENTILDSENEVVE</sequence>
<dbReference type="EMBL" id="FPKX01000030">
    <property type="protein sequence ID" value="SFZ97912.1"/>
    <property type="molecule type" value="Genomic_DNA"/>
</dbReference>
<proteinExistence type="inferred from homology"/>
<dbReference type="InterPro" id="IPR029045">
    <property type="entry name" value="ClpP/crotonase-like_dom_sf"/>
</dbReference>
<dbReference type="GO" id="GO:0016740">
    <property type="term" value="F:transferase activity"/>
    <property type="evidence" value="ECO:0007669"/>
    <property type="project" value="UniProtKB-KW"/>
</dbReference>
<dbReference type="GO" id="GO:0008270">
    <property type="term" value="F:zinc ion binding"/>
    <property type="evidence" value="ECO:0007669"/>
    <property type="project" value="UniProtKB-KW"/>
</dbReference>
<evidence type="ECO:0000256" key="11">
    <source>
        <dbReference type="ARBA" id="ARBA00023160"/>
    </source>
</evidence>
<dbReference type="GO" id="GO:2001295">
    <property type="term" value="P:malonyl-CoA biosynthetic process"/>
    <property type="evidence" value="ECO:0007669"/>
    <property type="project" value="TreeGrafter"/>
</dbReference>
<evidence type="ECO:0000256" key="6">
    <source>
        <dbReference type="ARBA" id="ARBA00022771"/>
    </source>
</evidence>
<keyword evidence="5" id="KW-0547">Nucleotide-binding</keyword>
<protein>
    <submittedName>
        <fullName evidence="13">Acetyl-coenzyme A carboxyl transferase beta chain</fullName>
        <ecNumber evidence="13">6.4.1.2</ecNumber>
    </submittedName>
</protein>
<dbReference type="SUPFAM" id="SSF52096">
    <property type="entry name" value="ClpP/crotonase"/>
    <property type="match status" value="1"/>
</dbReference>
<dbReference type="InterPro" id="IPR034733">
    <property type="entry name" value="AcCoA_carboxyl_beta"/>
</dbReference>
<dbReference type="PRINTS" id="PR01070">
    <property type="entry name" value="ACCCTRFRASEB"/>
</dbReference>
<keyword evidence="2" id="KW-0444">Lipid biosynthesis</keyword>
<dbReference type="AlphaFoldDB" id="A0A1W1ECZ5"/>
<gene>
    <name evidence="13" type="ORF">MNB_SV-5-1263</name>
</gene>
<dbReference type="GO" id="GO:0003989">
    <property type="term" value="F:acetyl-CoA carboxylase activity"/>
    <property type="evidence" value="ECO:0007669"/>
    <property type="project" value="UniProtKB-EC"/>
</dbReference>
<evidence type="ECO:0000256" key="4">
    <source>
        <dbReference type="ARBA" id="ARBA00022723"/>
    </source>
</evidence>
<evidence type="ECO:0000259" key="12">
    <source>
        <dbReference type="PROSITE" id="PS50980"/>
    </source>
</evidence>
<dbReference type="Gene3D" id="3.90.226.10">
    <property type="entry name" value="2-enoyl-CoA Hydratase, Chain A, domain 1"/>
    <property type="match status" value="1"/>
</dbReference>
<keyword evidence="13" id="KW-0436">Ligase</keyword>
<dbReference type="Pfam" id="PF01039">
    <property type="entry name" value="Carboxyl_trans"/>
    <property type="match status" value="1"/>
</dbReference>
<feature type="domain" description="CoA carboxyltransferase N-terminal" evidence="12">
    <location>
        <begin position="18"/>
        <end position="287"/>
    </location>
</feature>
<evidence type="ECO:0000256" key="3">
    <source>
        <dbReference type="ARBA" id="ARBA00022679"/>
    </source>
</evidence>
<evidence type="ECO:0000256" key="9">
    <source>
        <dbReference type="ARBA" id="ARBA00022840"/>
    </source>
</evidence>
<keyword evidence="9" id="KW-0067">ATP-binding</keyword>
<dbReference type="HAMAP" id="MF_01395">
    <property type="entry name" value="AcetylCoA_CT_beta"/>
    <property type="match status" value="1"/>
</dbReference>
<evidence type="ECO:0000256" key="10">
    <source>
        <dbReference type="ARBA" id="ARBA00023098"/>
    </source>
</evidence>
<keyword evidence="8" id="KW-0862">Zinc</keyword>
<evidence type="ECO:0000256" key="1">
    <source>
        <dbReference type="ARBA" id="ARBA00004496"/>
    </source>
</evidence>
<evidence type="ECO:0000256" key="8">
    <source>
        <dbReference type="ARBA" id="ARBA00022833"/>
    </source>
</evidence>
<evidence type="ECO:0000256" key="7">
    <source>
        <dbReference type="ARBA" id="ARBA00022832"/>
    </source>
</evidence>
<reference evidence="13" key="1">
    <citation type="submission" date="2016-10" db="EMBL/GenBank/DDBJ databases">
        <authorList>
            <person name="de Groot N.N."/>
        </authorList>
    </citation>
    <scope>NUCLEOTIDE SEQUENCE</scope>
</reference>
<keyword evidence="3 13" id="KW-0808">Transferase</keyword>
<dbReference type="GO" id="GO:0009329">
    <property type="term" value="C:acetate CoA-transferase complex"/>
    <property type="evidence" value="ECO:0007669"/>
    <property type="project" value="TreeGrafter"/>
</dbReference>
<accession>A0A1W1ECZ5</accession>
<dbReference type="InterPro" id="IPR000438">
    <property type="entry name" value="Acetyl_CoA_COase_Trfase_b_su"/>
</dbReference>
<keyword evidence="4" id="KW-0479">Metal-binding</keyword>
<dbReference type="NCBIfam" id="TIGR00515">
    <property type="entry name" value="accD"/>
    <property type="match status" value="1"/>
</dbReference>
<dbReference type="InterPro" id="IPR041010">
    <property type="entry name" value="Znf-ACC"/>
</dbReference>
<dbReference type="PANTHER" id="PTHR42995:SF5">
    <property type="entry name" value="ACETYL-COENZYME A CARBOXYLASE CARBOXYL TRANSFERASE SUBUNIT BETA, CHLOROPLASTIC"/>
    <property type="match status" value="1"/>
</dbReference>
<dbReference type="PROSITE" id="PS50980">
    <property type="entry name" value="COA_CT_NTER"/>
    <property type="match status" value="1"/>
</dbReference>
<keyword evidence="6" id="KW-0863">Zinc-finger</keyword>
<keyword evidence="7" id="KW-0276">Fatty acid metabolism</keyword>
<dbReference type="GO" id="GO:0005524">
    <property type="term" value="F:ATP binding"/>
    <property type="evidence" value="ECO:0007669"/>
    <property type="project" value="UniProtKB-KW"/>
</dbReference>
<keyword evidence="11" id="KW-0275">Fatty acid biosynthesis</keyword>
<evidence type="ECO:0000313" key="13">
    <source>
        <dbReference type="EMBL" id="SFZ97912.1"/>
    </source>
</evidence>